<feature type="compositionally biased region" description="Basic and acidic residues" evidence="2">
    <location>
        <begin position="362"/>
        <end position="371"/>
    </location>
</feature>
<comment type="caution">
    <text evidence="4">The sequence shown here is derived from an EMBL/GenBank/DDBJ whole genome shotgun (WGS) entry which is preliminary data.</text>
</comment>
<dbReference type="GeneID" id="98178516"/>
<evidence type="ECO:0000313" key="4">
    <source>
        <dbReference type="EMBL" id="GAB1317563.1"/>
    </source>
</evidence>
<dbReference type="EMBL" id="BAAFSV010000004">
    <property type="protein sequence ID" value="GAB1317563.1"/>
    <property type="molecule type" value="Genomic_DNA"/>
</dbReference>
<proteinExistence type="predicted"/>
<dbReference type="Proteomes" id="UP001628179">
    <property type="component" value="Unassembled WGS sequence"/>
</dbReference>
<feature type="region of interest" description="Disordered" evidence="2">
    <location>
        <begin position="182"/>
        <end position="206"/>
    </location>
</feature>
<evidence type="ECO:0000256" key="3">
    <source>
        <dbReference type="SAM" id="Phobius"/>
    </source>
</evidence>
<keyword evidence="3" id="KW-0472">Membrane</keyword>
<feature type="region of interest" description="Disordered" evidence="2">
    <location>
        <begin position="293"/>
        <end position="371"/>
    </location>
</feature>
<keyword evidence="5" id="KW-1185">Reference proteome</keyword>
<reference evidence="4 5" key="1">
    <citation type="submission" date="2024-09" db="EMBL/GenBank/DDBJ databases">
        <title>Itraconazole resistance in Madurella fahalii resulting from another homologue of gene encoding cytochrome P450 14-alpha sterol demethylase (CYP51).</title>
        <authorList>
            <person name="Yoshioka I."/>
            <person name="Fahal A.H."/>
            <person name="Kaneko S."/>
            <person name="Yaguchi T."/>
        </authorList>
    </citation>
    <scope>NUCLEOTIDE SEQUENCE [LARGE SCALE GENOMIC DNA]</scope>
    <source>
        <strain evidence="4 5">IFM 68171</strain>
    </source>
</reference>
<protein>
    <submittedName>
        <fullName evidence="4">Uncharacterized protein</fullName>
    </submittedName>
</protein>
<organism evidence="4 5">
    <name type="scientific">Madurella fahalii</name>
    <dbReference type="NCBI Taxonomy" id="1157608"/>
    <lineage>
        <taxon>Eukaryota</taxon>
        <taxon>Fungi</taxon>
        <taxon>Dikarya</taxon>
        <taxon>Ascomycota</taxon>
        <taxon>Pezizomycotina</taxon>
        <taxon>Sordariomycetes</taxon>
        <taxon>Sordariomycetidae</taxon>
        <taxon>Sordariales</taxon>
        <taxon>Sordariales incertae sedis</taxon>
        <taxon>Madurella</taxon>
    </lineage>
</organism>
<feature type="region of interest" description="Disordered" evidence="2">
    <location>
        <begin position="113"/>
        <end position="154"/>
    </location>
</feature>
<evidence type="ECO:0000256" key="2">
    <source>
        <dbReference type="SAM" id="MobiDB-lite"/>
    </source>
</evidence>
<evidence type="ECO:0000313" key="5">
    <source>
        <dbReference type="Proteomes" id="UP001628179"/>
    </source>
</evidence>
<feature type="compositionally biased region" description="Polar residues" evidence="2">
    <location>
        <begin position="299"/>
        <end position="311"/>
    </location>
</feature>
<keyword evidence="1" id="KW-0175">Coiled coil</keyword>
<dbReference type="RefSeq" id="XP_070919294.1">
    <property type="nucleotide sequence ID" value="XM_071063193.1"/>
</dbReference>
<accession>A0ABQ0GIH6</accession>
<sequence length="371" mass="40688">MTRPLPAQYLEERDFVDWSAGQIMLMISTSAITCAALMAFVISEIRARRRAVQLEAELDNATAELGVQRKRISALEQDVQQRDKYILRNIVNGPEVCWAASPTRSTGVLSINNRPGQTPPLEDAVGDSFTPGSDVGNDFRSCHSDSDSDGDKDENVEAFRSLTPRPAVIVQPHNIRMITLSPKGQNREDVDPDNVGPRGFQRGRDTRHPLEVCQDDDQQRKETFGPSEPQDLLWKEGAPEDRFARYWLDNGADDDQSAERSVVERPKGIGVNIVDNGCAVLENGLPAEVETTATEANEGYQSTKRTSAARVSSSSSSSPSSSISSVSELRNGAEFSESSMSPCPSLPSPAATMSVPQLKPQLENRRWTAVR</sequence>
<feature type="transmembrane region" description="Helical" evidence="3">
    <location>
        <begin position="20"/>
        <end position="42"/>
    </location>
</feature>
<feature type="coiled-coil region" evidence="1">
    <location>
        <begin position="44"/>
        <end position="78"/>
    </location>
</feature>
<name>A0ABQ0GIH6_9PEZI</name>
<evidence type="ECO:0000256" key="1">
    <source>
        <dbReference type="SAM" id="Coils"/>
    </source>
</evidence>
<keyword evidence="3" id="KW-0812">Transmembrane</keyword>
<gene>
    <name evidence="4" type="ORF">MFIFM68171_07773</name>
</gene>
<keyword evidence="3" id="KW-1133">Transmembrane helix</keyword>
<feature type="compositionally biased region" description="Low complexity" evidence="2">
    <location>
        <begin position="312"/>
        <end position="327"/>
    </location>
</feature>